<dbReference type="EMBL" id="AM285310">
    <property type="protein sequence ID" value="CAK99210.1"/>
    <property type="molecule type" value="Genomic_DNA"/>
</dbReference>
<dbReference type="RefSeq" id="WP_237237883.1">
    <property type="nucleotide sequence ID" value="NZ_CP013197.1"/>
</dbReference>
<dbReference type="STRING" id="2133.SCITRI_001467"/>
<sequence length="77" mass="8853">MFDADHSSFNKMLLHCKGFEDKITKGYLASFSTVKDEVTACLYSTDFNINVNKIYISSYTPDVNRFVTKWQGKIEIS</sequence>
<organism evidence="1">
    <name type="scientific">Spiroplasma citri</name>
    <dbReference type="NCBI Taxonomy" id="2133"/>
    <lineage>
        <taxon>Bacteria</taxon>
        <taxon>Bacillati</taxon>
        <taxon>Mycoplasmatota</taxon>
        <taxon>Mollicutes</taxon>
        <taxon>Entomoplasmatales</taxon>
        <taxon>Spiroplasmataceae</taxon>
        <taxon>Spiroplasma</taxon>
    </lineage>
</organism>
<gene>
    <name evidence="1" type="ORF">SPICI09_010</name>
</gene>
<dbReference type="GeneID" id="79946483"/>
<reference evidence="1" key="1">
    <citation type="journal article" date="2010" name="Appl. Environ. Microbiol.">
        <title>Partial chromosome sequence of Spiroplasma citri reveals extensive viral invasion and important gene decay.</title>
        <authorList>
            <person name="Carle P."/>
            <person name="Saillard C."/>
            <person name="Carrere N."/>
            <person name="Carrere S."/>
            <person name="Duret S."/>
            <person name="Eveillard S."/>
            <person name="Gaurivaud P."/>
            <person name="Gourgues G."/>
            <person name="Gouzy J."/>
            <person name="Salar P."/>
            <person name="Verdin E."/>
            <person name="Breton M."/>
            <person name="Blanchard A."/>
            <person name="Laigret F."/>
            <person name="Bove J.M."/>
            <person name="Renaudin J."/>
            <person name="Foissac X."/>
        </authorList>
    </citation>
    <scope>NUCLEOTIDE SEQUENCE</scope>
    <source>
        <strain evidence="1">GII3-3X</strain>
    </source>
</reference>
<proteinExistence type="predicted"/>
<dbReference type="AlphaFoldDB" id="Q14MR9"/>
<protein>
    <submittedName>
        <fullName evidence="1">Uncharacterized protein</fullName>
    </submittedName>
</protein>
<accession>Q14MR9</accession>
<dbReference type="KEGG" id="sck:SCITRI_001467"/>
<name>Q14MR9_SPICI</name>
<evidence type="ECO:0000313" key="1">
    <source>
        <dbReference type="EMBL" id="CAK99210.1"/>
    </source>
</evidence>